<organism evidence="1 2">
    <name type="scientific">Rhinopithecus bieti</name>
    <name type="common">Black snub-nosed monkey</name>
    <name type="synonym">Pygathrix bieti</name>
    <dbReference type="NCBI Taxonomy" id="61621"/>
    <lineage>
        <taxon>Eukaryota</taxon>
        <taxon>Metazoa</taxon>
        <taxon>Chordata</taxon>
        <taxon>Craniata</taxon>
        <taxon>Vertebrata</taxon>
        <taxon>Euteleostomi</taxon>
        <taxon>Mammalia</taxon>
        <taxon>Eutheria</taxon>
        <taxon>Euarchontoglires</taxon>
        <taxon>Primates</taxon>
        <taxon>Haplorrhini</taxon>
        <taxon>Catarrhini</taxon>
        <taxon>Cercopithecidae</taxon>
        <taxon>Colobinae</taxon>
        <taxon>Rhinopithecus</taxon>
    </lineage>
</organism>
<proteinExistence type="predicted"/>
<dbReference type="Gene3D" id="1.10.533.10">
    <property type="entry name" value="Death Domain, Fas"/>
    <property type="match status" value="1"/>
</dbReference>
<dbReference type="STRING" id="61621.ENSRBIP00000025292"/>
<evidence type="ECO:0000313" key="1">
    <source>
        <dbReference type="Ensembl" id="ENSRBIP00000025292.1"/>
    </source>
</evidence>
<dbReference type="GO" id="GO:0035458">
    <property type="term" value="P:cellular response to interferon-beta"/>
    <property type="evidence" value="ECO:0007669"/>
    <property type="project" value="Ensembl"/>
</dbReference>
<reference evidence="1" key="3">
    <citation type="submission" date="2025-09" db="UniProtKB">
        <authorList>
            <consortium name="Ensembl"/>
        </authorList>
    </citation>
    <scope>IDENTIFICATION</scope>
</reference>
<dbReference type="GeneTree" id="ENSGT00910000146462"/>
<dbReference type="GO" id="GO:0140972">
    <property type="term" value="P:negative regulation of AIM2 inflammasome complex assembly"/>
    <property type="evidence" value="ECO:0007669"/>
    <property type="project" value="Ensembl"/>
</dbReference>
<dbReference type="InterPro" id="IPR011029">
    <property type="entry name" value="DEATH-like_dom_sf"/>
</dbReference>
<reference evidence="1 2" key="1">
    <citation type="submission" date="2016-06" db="EMBL/GenBank/DDBJ databases">
        <title>Genome of Rhinopithecus bieti.</title>
        <authorList>
            <person name="Wu"/>
            <person name="C.-I. and Zhang"/>
            <person name="Y."/>
        </authorList>
    </citation>
    <scope>NUCLEOTIDE SEQUENCE</scope>
</reference>
<accession>A0A2K6LP47</accession>
<dbReference type="Proteomes" id="UP000233180">
    <property type="component" value="Unassembled WGS sequence"/>
</dbReference>
<dbReference type="Ensembl" id="ENSRBIT00000049201.1">
    <property type="protein sequence ID" value="ENSRBIP00000025292.1"/>
    <property type="gene ID" value="ENSRBIG00000036536.1"/>
</dbReference>
<keyword evidence="2" id="KW-1185">Reference proteome</keyword>
<reference evidence="1" key="2">
    <citation type="submission" date="2025-08" db="UniProtKB">
        <authorList>
            <consortium name="Ensembl"/>
        </authorList>
    </citation>
    <scope>IDENTIFICATION</scope>
</reference>
<sequence length="101" mass="11607">MRWRVNIKETLLLTRLDNITDEELDSCKFFLPDEFNISTSSQLDDLKCWPGVCSEEDRIFQKLNYMLVAKSLREEVETGICGSPTSQLRLGLSFHGISGNY</sequence>
<dbReference type="OMA" id="QETGICG"/>
<gene>
    <name evidence="1" type="primary">PYDC5</name>
</gene>
<evidence type="ECO:0000313" key="2">
    <source>
        <dbReference type="Proteomes" id="UP000233180"/>
    </source>
</evidence>
<name>A0A2K6LP47_RHIBE</name>
<protein>
    <submittedName>
        <fullName evidence="1">Pyrin domain containing 5</fullName>
    </submittedName>
</protein>
<dbReference type="AlphaFoldDB" id="A0A2K6LP47"/>
<dbReference type="GO" id="GO:0098586">
    <property type="term" value="P:cellular response to virus"/>
    <property type="evidence" value="ECO:0007669"/>
    <property type="project" value="Ensembl"/>
</dbReference>